<keyword evidence="2" id="KW-1133">Transmembrane helix</keyword>
<keyword evidence="2" id="KW-0472">Membrane</keyword>
<evidence type="ECO:0000256" key="2">
    <source>
        <dbReference type="SAM" id="Phobius"/>
    </source>
</evidence>
<organism evidence="3 4">
    <name type="scientific">Faecalicatena acetigenes</name>
    <dbReference type="NCBI Taxonomy" id="2981790"/>
    <lineage>
        <taxon>Bacteria</taxon>
        <taxon>Bacillati</taxon>
        <taxon>Bacillota</taxon>
        <taxon>Clostridia</taxon>
        <taxon>Lachnospirales</taxon>
        <taxon>Lachnospiraceae</taxon>
        <taxon>Faecalicatena</taxon>
    </lineage>
</organism>
<dbReference type="RefSeq" id="WP_059066776.1">
    <property type="nucleotide sequence ID" value="NZ_JAOQJX010000008.1"/>
</dbReference>
<proteinExistence type="predicted"/>
<evidence type="ECO:0000256" key="1">
    <source>
        <dbReference type="SAM" id="MobiDB-lite"/>
    </source>
</evidence>
<keyword evidence="2" id="KW-0812">Transmembrane</keyword>
<dbReference type="EMBL" id="JAOQJX010000008">
    <property type="protein sequence ID" value="MCU6747383.1"/>
    <property type="molecule type" value="Genomic_DNA"/>
</dbReference>
<reference evidence="3 4" key="1">
    <citation type="journal article" date="2021" name="ISME Commun">
        <title>Automated analysis of genomic sequences facilitates high-throughput and comprehensive description of bacteria.</title>
        <authorList>
            <person name="Hitch T.C.A."/>
        </authorList>
    </citation>
    <scope>NUCLEOTIDE SEQUENCE [LARGE SCALE GENOMIC DNA]</scope>
    <source>
        <strain evidence="3 4">H2_18</strain>
    </source>
</reference>
<keyword evidence="4" id="KW-1185">Reference proteome</keyword>
<dbReference type="Proteomes" id="UP001652394">
    <property type="component" value="Unassembled WGS sequence"/>
</dbReference>
<protein>
    <submittedName>
        <fullName evidence="3">Uncharacterized protein</fullName>
    </submittedName>
</protein>
<comment type="caution">
    <text evidence="3">The sequence shown here is derived from an EMBL/GenBank/DDBJ whole genome shotgun (WGS) entry which is preliminary data.</text>
</comment>
<evidence type="ECO:0000313" key="4">
    <source>
        <dbReference type="Proteomes" id="UP001652394"/>
    </source>
</evidence>
<feature type="region of interest" description="Disordered" evidence="1">
    <location>
        <begin position="38"/>
        <end position="71"/>
    </location>
</feature>
<feature type="transmembrane region" description="Helical" evidence="2">
    <location>
        <begin position="83"/>
        <end position="103"/>
    </location>
</feature>
<feature type="compositionally biased region" description="Basic and acidic residues" evidence="1">
    <location>
        <begin position="41"/>
        <end position="66"/>
    </location>
</feature>
<evidence type="ECO:0000313" key="3">
    <source>
        <dbReference type="EMBL" id="MCU6747383.1"/>
    </source>
</evidence>
<accession>A0ABT2TAS9</accession>
<gene>
    <name evidence="3" type="ORF">OCV51_06905</name>
</gene>
<name>A0ABT2TAS9_9FIRM</name>
<sequence>MKGKRCNLCGGRLKENRCEFCGLDNSIYERERNMERGQNLHMEKKPQSKESAVEKKIQLRQTEKQRVHNKKSTYKTVAPRRKIGCLTWFIILAIIFFAILPILEQVGEKLWDEFAAPRYYIGEERMIWKG</sequence>